<name>A0A6M2ZHK3_9CAUD</name>
<accession>A0A6M2ZHK3</accession>
<protein>
    <submittedName>
        <fullName evidence="1">2OG-Fe(II) oxygenase superfamily protein</fullName>
    </submittedName>
</protein>
<dbReference type="NCBIfam" id="TIGR02466">
    <property type="entry name" value="TIGR02466 family protein"/>
    <property type="match status" value="1"/>
</dbReference>
<evidence type="ECO:0000313" key="2">
    <source>
        <dbReference type="Proteomes" id="UP000515683"/>
    </source>
</evidence>
<proteinExistence type="predicted"/>
<reference evidence="1" key="1">
    <citation type="submission" date="2019-04" db="EMBL/GenBank/DDBJ databases">
        <title>Genomic and proteomic characterization of cyanophage S-SCSM1 provides new insights into understanding the viral gene diversity and phage-host interactions.</title>
        <authorList>
            <person name="Wang Q."/>
            <person name="Xu Y."/>
            <person name="Jiao N."/>
            <person name="Zhang R."/>
        </authorList>
    </citation>
    <scope>NUCLEOTIDE SEQUENCE [LARGE SCALE GENOMIC DNA]</scope>
</reference>
<keyword evidence="2" id="KW-1185">Reference proteome</keyword>
<sequence length="225" mass="25705">MPIETWFPTSIYYEDLLPDEEVRNGMISYVDSFYEKNKHKINTSDHVGNMTGDVNNDFLIHNDPNFYWLNQKIANACKVYLDSLGINSSNFSLYVQKSWPVICLSGGGSVSQHKHKNSILSAVFYLQSENNGTGKIVFYTPNNILDCIVPKSSTANNLSFESCSYSPVENRLLVFPSNLEHSVENYKSTYNRYSLSYDIMLTANEDFEEDIESLIVNPSLWKKIT</sequence>
<organism evidence="1 2">
    <name type="scientific">Synechococcus phage S-SCSM1</name>
    <dbReference type="NCBI Taxonomy" id="2588487"/>
    <lineage>
        <taxon>Viruses</taxon>
        <taxon>Duplodnaviria</taxon>
        <taxon>Heunggongvirae</taxon>
        <taxon>Uroviricota</taxon>
        <taxon>Caudoviricetes</taxon>
        <taxon>Pantevenvirales</taxon>
        <taxon>Kyanoviridae</taxon>
        <taxon>Zhoulongquanvirus</taxon>
        <taxon>Zhoulongquanvirus esscess</taxon>
    </lineage>
</organism>
<dbReference type="Gene3D" id="2.60.120.620">
    <property type="entry name" value="q2cbj1_9rhob like domain"/>
    <property type="match status" value="1"/>
</dbReference>
<dbReference type="EMBL" id="MK867354">
    <property type="protein sequence ID" value="QFG06364.1"/>
    <property type="molecule type" value="Genomic_DNA"/>
</dbReference>
<dbReference type="Pfam" id="PF13759">
    <property type="entry name" value="2OG-FeII_Oxy_5"/>
    <property type="match status" value="1"/>
</dbReference>
<dbReference type="Proteomes" id="UP000515683">
    <property type="component" value="Segment"/>
</dbReference>
<dbReference type="InterPro" id="IPR012668">
    <property type="entry name" value="CHP02466"/>
</dbReference>
<evidence type="ECO:0000313" key="1">
    <source>
        <dbReference type="EMBL" id="QFG06364.1"/>
    </source>
</evidence>
<gene>
    <name evidence="1" type="ORF">SSCSM1_107</name>
</gene>